<protein>
    <submittedName>
        <fullName evidence="4">HAT C-terminal dimerisation domain-containing protein</fullName>
    </submittedName>
</protein>
<dbReference type="Proteomes" id="UP000887572">
    <property type="component" value="Unplaced"/>
</dbReference>
<dbReference type="PANTHER" id="PTHR46169">
    <property type="entry name" value="DNA REPLICATION-RELATED ELEMENT FACTOR, ISOFORM A"/>
    <property type="match status" value="1"/>
</dbReference>
<evidence type="ECO:0000313" key="3">
    <source>
        <dbReference type="Proteomes" id="UP000887572"/>
    </source>
</evidence>
<reference evidence="4" key="1">
    <citation type="submission" date="2022-11" db="UniProtKB">
        <authorList>
            <consortium name="WormBaseParasite"/>
        </authorList>
    </citation>
    <scope>IDENTIFICATION</scope>
</reference>
<dbReference type="AlphaFoldDB" id="A0A914HZK8"/>
<feature type="domain" description="HAT C-terminal dimerisation" evidence="2">
    <location>
        <begin position="271"/>
        <end position="338"/>
    </location>
</feature>
<proteinExistence type="predicted"/>
<dbReference type="InterPro" id="IPR052717">
    <property type="entry name" value="Vacuolar_transposase_reg"/>
</dbReference>
<organism evidence="3 4">
    <name type="scientific">Globodera rostochiensis</name>
    <name type="common">Golden nematode worm</name>
    <name type="synonym">Heterodera rostochiensis</name>
    <dbReference type="NCBI Taxonomy" id="31243"/>
    <lineage>
        <taxon>Eukaryota</taxon>
        <taxon>Metazoa</taxon>
        <taxon>Ecdysozoa</taxon>
        <taxon>Nematoda</taxon>
        <taxon>Chromadorea</taxon>
        <taxon>Rhabditida</taxon>
        <taxon>Tylenchina</taxon>
        <taxon>Tylenchomorpha</taxon>
        <taxon>Tylenchoidea</taxon>
        <taxon>Heteroderidae</taxon>
        <taxon>Heteroderinae</taxon>
        <taxon>Globodera</taxon>
    </lineage>
</organism>
<accession>A0A914HZK8</accession>
<dbReference type="SUPFAM" id="SSF53098">
    <property type="entry name" value="Ribonuclease H-like"/>
    <property type="match status" value="1"/>
</dbReference>
<dbReference type="WBParaSite" id="Gr19_v10_g5537.t3">
    <property type="protein sequence ID" value="Gr19_v10_g5537.t3"/>
    <property type="gene ID" value="Gr19_v10_g5537"/>
</dbReference>
<keyword evidence="3" id="KW-1185">Reference proteome</keyword>
<evidence type="ECO:0000313" key="4">
    <source>
        <dbReference type="WBParaSite" id="Gr19_v10_g5537.t3"/>
    </source>
</evidence>
<dbReference type="Pfam" id="PF05699">
    <property type="entry name" value="Dimer_Tnp_hAT"/>
    <property type="match status" value="1"/>
</dbReference>
<dbReference type="GO" id="GO:0046983">
    <property type="term" value="F:protein dimerization activity"/>
    <property type="evidence" value="ECO:0007669"/>
    <property type="project" value="InterPro"/>
</dbReference>
<dbReference type="InterPro" id="IPR012337">
    <property type="entry name" value="RNaseH-like_sf"/>
</dbReference>
<evidence type="ECO:0000259" key="2">
    <source>
        <dbReference type="Pfam" id="PF05699"/>
    </source>
</evidence>
<dbReference type="InterPro" id="IPR008906">
    <property type="entry name" value="HATC_C_dom"/>
</dbReference>
<sequence>MQKLQPMVVKNRVARRVSLEEVEVAEEVTEGLLQDEQSSEGPSKKKRKEEHPRAYAELEPKLNAWNEMRKLPKKTVQKGTENPSDIRLALGVVKTNVYSEGSKRKRNIDDKLAMCLSIPHIPINIFVHELLIKFVHELDESYQSTDHSVREVVDILKSQIIRRFKSLWEIGDTNFDPTYLIASALDPNTISMLDENEISRAASYIISMITMPSQENPSPKNAHIQSSSSLESFRAHFKQARERSRSASGDKLTAQAITNEALKFLNDCPGNIDPIVYWNSAKKELEPVKELAFKIFAIPATAAPIERVWSKAGSATVHQRSLTKYELLNDQLIVYVNEYLNPQLFSD</sequence>
<feature type="region of interest" description="Disordered" evidence="1">
    <location>
        <begin position="28"/>
        <end position="55"/>
    </location>
</feature>
<evidence type="ECO:0000256" key="1">
    <source>
        <dbReference type="SAM" id="MobiDB-lite"/>
    </source>
</evidence>
<name>A0A914HZK8_GLORO</name>